<sequence>MAESQLRTLAYAVAYATFALGLGSLILRVYCRLTILRAWGWDDYFAIFVGVVSCGQQIVLHLFLYWGCGLHVNTLTVEQQLGVIKILFVEEVYYYFVHWVIKSAFLFFYLRLSPKKTFRMFVFIGMATNMAIFIANTLIAVLQCTPFDEIFHPGTHPDAKCLHKIILLIVPSVLNIIEDIYILVIPISTVLGLQMSIRRKIGVLSVISFGASTVLVALLRLIPLVELNSSADFSYVLGKIVVVAAFEIQLAIIAINLPSMKALWLRLTGGGSSSGSNPGRSKDGRYKLSSMKGASQDLGTIGGSSRQARRNKLSRGSITHLEHDVRDTDSQEELFRQAGYPIDHDAEQADSGIVVTTELTQSLEEGSPAPGSPFHKGPSVSHKIGSPFDAPRDEVVIQGQKF</sequence>
<keyword evidence="4 7" id="KW-0472">Membrane</keyword>
<reference evidence="9" key="1">
    <citation type="journal article" date="2020" name="Stud. Mycol.">
        <title>101 Dothideomycetes genomes: a test case for predicting lifestyles and emergence of pathogens.</title>
        <authorList>
            <person name="Haridas S."/>
            <person name="Albert R."/>
            <person name="Binder M."/>
            <person name="Bloem J."/>
            <person name="Labutti K."/>
            <person name="Salamov A."/>
            <person name="Andreopoulos B."/>
            <person name="Baker S."/>
            <person name="Barry K."/>
            <person name="Bills G."/>
            <person name="Bluhm B."/>
            <person name="Cannon C."/>
            <person name="Castanera R."/>
            <person name="Culley D."/>
            <person name="Daum C."/>
            <person name="Ezra D."/>
            <person name="Gonzalez J."/>
            <person name="Henrissat B."/>
            <person name="Kuo A."/>
            <person name="Liang C."/>
            <person name="Lipzen A."/>
            <person name="Lutzoni F."/>
            <person name="Magnuson J."/>
            <person name="Mondo S."/>
            <person name="Nolan M."/>
            <person name="Ohm R."/>
            <person name="Pangilinan J."/>
            <person name="Park H.-J."/>
            <person name="Ramirez L."/>
            <person name="Alfaro M."/>
            <person name="Sun H."/>
            <person name="Tritt A."/>
            <person name="Yoshinaga Y."/>
            <person name="Zwiers L.-H."/>
            <person name="Turgeon B."/>
            <person name="Goodwin S."/>
            <person name="Spatafora J."/>
            <person name="Crous P."/>
            <person name="Grigoriev I."/>
        </authorList>
    </citation>
    <scope>NUCLEOTIDE SEQUENCE</scope>
    <source>
        <strain evidence="9">CBS 119687</strain>
    </source>
</reference>
<protein>
    <recommendedName>
        <fullName evidence="8">Rhodopsin domain-containing protein</fullName>
    </recommendedName>
</protein>
<dbReference type="Pfam" id="PF20684">
    <property type="entry name" value="Fung_rhodopsin"/>
    <property type="match status" value="1"/>
</dbReference>
<dbReference type="InterPro" id="IPR049326">
    <property type="entry name" value="Rhodopsin_dom_fungi"/>
</dbReference>
<feature type="transmembrane region" description="Helical" evidence="7">
    <location>
        <begin position="162"/>
        <end position="189"/>
    </location>
</feature>
<feature type="transmembrane region" description="Helical" evidence="7">
    <location>
        <begin position="201"/>
        <end position="222"/>
    </location>
</feature>
<evidence type="ECO:0000256" key="3">
    <source>
        <dbReference type="ARBA" id="ARBA00022989"/>
    </source>
</evidence>
<feature type="transmembrane region" description="Helical" evidence="7">
    <location>
        <begin position="43"/>
        <end position="66"/>
    </location>
</feature>
<dbReference type="GO" id="GO:0016020">
    <property type="term" value="C:membrane"/>
    <property type="evidence" value="ECO:0007669"/>
    <property type="project" value="UniProtKB-SubCell"/>
</dbReference>
<name>A0A6A6AHH6_9PLEO</name>
<gene>
    <name evidence="9" type="ORF">P153DRAFT_220463</name>
</gene>
<comment type="similarity">
    <text evidence="5">Belongs to the SAT4 family.</text>
</comment>
<dbReference type="InterPro" id="IPR052337">
    <property type="entry name" value="SAT4-like"/>
</dbReference>
<evidence type="ECO:0000313" key="9">
    <source>
        <dbReference type="EMBL" id="KAF2130545.1"/>
    </source>
</evidence>
<feature type="transmembrane region" description="Helical" evidence="7">
    <location>
        <begin position="92"/>
        <end position="110"/>
    </location>
</feature>
<feature type="domain" description="Rhodopsin" evidence="8">
    <location>
        <begin position="27"/>
        <end position="264"/>
    </location>
</feature>
<feature type="transmembrane region" description="Helical" evidence="7">
    <location>
        <begin position="122"/>
        <end position="142"/>
    </location>
</feature>
<feature type="region of interest" description="Disordered" evidence="6">
    <location>
        <begin position="294"/>
        <end position="331"/>
    </location>
</feature>
<feature type="region of interest" description="Disordered" evidence="6">
    <location>
        <begin position="362"/>
        <end position="392"/>
    </location>
</feature>
<organism evidence="9 10">
    <name type="scientific">Dothidotthia symphoricarpi CBS 119687</name>
    <dbReference type="NCBI Taxonomy" id="1392245"/>
    <lineage>
        <taxon>Eukaryota</taxon>
        <taxon>Fungi</taxon>
        <taxon>Dikarya</taxon>
        <taxon>Ascomycota</taxon>
        <taxon>Pezizomycotina</taxon>
        <taxon>Dothideomycetes</taxon>
        <taxon>Pleosporomycetidae</taxon>
        <taxon>Pleosporales</taxon>
        <taxon>Dothidotthiaceae</taxon>
        <taxon>Dothidotthia</taxon>
    </lineage>
</organism>
<dbReference type="EMBL" id="ML977504">
    <property type="protein sequence ID" value="KAF2130545.1"/>
    <property type="molecule type" value="Genomic_DNA"/>
</dbReference>
<evidence type="ECO:0000256" key="1">
    <source>
        <dbReference type="ARBA" id="ARBA00004141"/>
    </source>
</evidence>
<proteinExistence type="inferred from homology"/>
<feature type="transmembrane region" description="Helical" evidence="7">
    <location>
        <begin position="234"/>
        <end position="257"/>
    </location>
</feature>
<evidence type="ECO:0000259" key="8">
    <source>
        <dbReference type="Pfam" id="PF20684"/>
    </source>
</evidence>
<feature type="transmembrane region" description="Helical" evidence="7">
    <location>
        <begin position="12"/>
        <end position="31"/>
    </location>
</feature>
<keyword evidence="2 7" id="KW-0812">Transmembrane</keyword>
<evidence type="ECO:0000256" key="6">
    <source>
        <dbReference type="SAM" id="MobiDB-lite"/>
    </source>
</evidence>
<keyword evidence="10" id="KW-1185">Reference proteome</keyword>
<dbReference type="PANTHER" id="PTHR33048:SF47">
    <property type="entry name" value="INTEGRAL MEMBRANE PROTEIN-RELATED"/>
    <property type="match status" value="1"/>
</dbReference>
<dbReference type="PANTHER" id="PTHR33048">
    <property type="entry name" value="PTH11-LIKE INTEGRAL MEMBRANE PROTEIN (AFU_ORTHOLOGUE AFUA_5G11245)"/>
    <property type="match status" value="1"/>
</dbReference>
<evidence type="ECO:0000313" key="10">
    <source>
        <dbReference type="Proteomes" id="UP000799771"/>
    </source>
</evidence>
<accession>A0A6A6AHH6</accession>
<keyword evidence="3 7" id="KW-1133">Transmembrane helix</keyword>
<feature type="compositionally biased region" description="Basic and acidic residues" evidence="6">
    <location>
        <begin position="320"/>
        <end position="331"/>
    </location>
</feature>
<comment type="subcellular location">
    <subcellularLocation>
        <location evidence="1">Membrane</location>
        <topology evidence="1">Multi-pass membrane protein</topology>
    </subcellularLocation>
</comment>
<evidence type="ECO:0000256" key="2">
    <source>
        <dbReference type="ARBA" id="ARBA00022692"/>
    </source>
</evidence>
<evidence type="ECO:0000256" key="4">
    <source>
        <dbReference type="ARBA" id="ARBA00023136"/>
    </source>
</evidence>
<dbReference type="AlphaFoldDB" id="A0A6A6AHH6"/>
<evidence type="ECO:0000256" key="5">
    <source>
        <dbReference type="ARBA" id="ARBA00038359"/>
    </source>
</evidence>
<evidence type="ECO:0000256" key="7">
    <source>
        <dbReference type="SAM" id="Phobius"/>
    </source>
</evidence>
<dbReference type="Proteomes" id="UP000799771">
    <property type="component" value="Unassembled WGS sequence"/>
</dbReference>
<dbReference type="GeneID" id="54403056"/>
<dbReference type="RefSeq" id="XP_033524932.1">
    <property type="nucleotide sequence ID" value="XM_033662624.1"/>
</dbReference>
<dbReference type="OrthoDB" id="5329176at2759"/>